<organism evidence="1 2">
    <name type="scientific">Stichopus japonicus</name>
    <name type="common">Sea cucumber</name>
    <dbReference type="NCBI Taxonomy" id="307972"/>
    <lineage>
        <taxon>Eukaryota</taxon>
        <taxon>Metazoa</taxon>
        <taxon>Echinodermata</taxon>
        <taxon>Eleutherozoa</taxon>
        <taxon>Echinozoa</taxon>
        <taxon>Holothuroidea</taxon>
        <taxon>Aspidochirotacea</taxon>
        <taxon>Aspidochirotida</taxon>
        <taxon>Stichopodidae</taxon>
        <taxon>Apostichopus</taxon>
    </lineage>
</organism>
<dbReference type="Proteomes" id="UP000230750">
    <property type="component" value="Unassembled WGS sequence"/>
</dbReference>
<protein>
    <submittedName>
        <fullName evidence="1">Uncharacterized protein</fullName>
    </submittedName>
</protein>
<gene>
    <name evidence="1" type="ORF">BSL78_16369</name>
</gene>
<dbReference type="AlphaFoldDB" id="A0A2G8KFI7"/>
<accession>A0A2G8KFI7</accession>
<name>A0A2G8KFI7_STIJA</name>
<evidence type="ECO:0000313" key="1">
    <source>
        <dbReference type="EMBL" id="PIK46771.1"/>
    </source>
</evidence>
<keyword evidence="2" id="KW-1185">Reference proteome</keyword>
<dbReference type="EMBL" id="MRZV01000621">
    <property type="protein sequence ID" value="PIK46771.1"/>
    <property type="molecule type" value="Genomic_DNA"/>
</dbReference>
<comment type="caution">
    <text evidence="1">The sequence shown here is derived from an EMBL/GenBank/DDBJ whole genome shotgun (WGS) entry which is preliminary data.</text>
</comment>
<reference evidence="1 2" key="1">
    <citation type="journal article" date="2017" name="PLoS Biol.">
        <title>The sea cucumber genome provides insights into morphological evolution and visceral regeneration.</title>
        <authorList>
            <person name="Zhang X."/>
            <person name="Sun L."/>
            <person name="Yuan J."/>
            <person name="Sun Y."/>
            <person name="Gao Y."/>
            <person name="Zhang L."/>
            <person name="Li S."/>
            <person name="Dai H."/>
            <person name="Hamel J.F."/>
            <person name="Liu C."/>
            <person name="Yu Y."/>
            <person name="Liu S."/>
            <person name="Lin W."/>
            <person name="Guo K."/>
            <person name="Jin S."/>
            <person name="Xu P."/>
            <person name="Storey K.B."/>
            <person name="Huan P."/>
            <person name="Zhang T."/>
            <person name="Zhou Y."/>
            <person name="Zhang J."/>
            <person name="Lin C."/>
            <person name="Li X."/>
            <person name="Xing L."/>
            <person name="Huo D."/>
            <person name="Sun M."/>
            <person name="Wang L."/>
            <person name="Mercier A."/>
            <person name="Li F."/>
            <person name="Yang H."/>
            <person name="Xiang J."/>
        </authorList>
    </citation>
    <scope>NUCLEOTIDE SEQUENCE [LARGE SCALE GENOMIC DNA]</scope>
    <source>
        <strain evidence="1">Shaxun</strain>
        <tissue evidence="1">Muscle</tissue>
    </source>
</reference>
<proteinExistence type="predicted"/>
<evidence type="ECO:0000313" key="2">
    <source>
        <dbReference type="Proteomes" id="UP000230750"/>
    </source>
</evidence>
<sequence length="134" mass="13958">MTKKNTAVPPNGALRVQPALGRGRTVRGPFATHRIALPTPVPGFPTTAAIYPDAAALASASLYPAAAAERFQTDLLLQTAAASAASYGNYISRYPAAYAIPYARDYAADPYHAAAIGPAAAAYGVRYPSIARYS</sequence>